<gene>
    <name evidence="2" type="ORF">H4R34_000282</name>
</gene>
<reference evidence="2" key="1">
    <citation type="submission" date="2022-07" db="EMBL/GenBank/DDBJ databases">
        <title>Phylogenomic reconstructions and comparative analyses of Kickxellomycotina fungi.</title>
        <authorList>
            <person name="Reynolds N.K."/>
            <person name="Stajich J.E."/>
            <person name="Barry K."/>
            <person name="Grigoriev I.V."/>
            <person name="Crous P."/>
            <person name="Smith M.E."/>
        </authorList>
    </citation>
    <scope>NUCLEOTIDE SEQUENCE</scope>
    <source>
        <strain evidence="2">RSA 567</strain>
    </source>
</reference>
<proteinExistence type="predicted"/>
<name>A0A9W8BCY0_9FUNG</name>
<dbReference type="OrthoDB" id="2135762at2759"/>
<accession>A0A9W8BCY0</accession>
<protein>
    <submittedName>
        <fullName evidence="2">Uncharacterized protein</fullName>
    </submittedName>
</protein>
<dbReference type="Proteomes" id="UP001151582">
    <property type="component" value="Unassembled WGS sequence"/>
</dbReference>
<feature type="compositionally biased region" description="Polar residues" evidence="1">
    <location>
        <begin position="151"/>
        <end position="174"/>
    </location>
</feature>
<sequence length="217" mass="24727">MDIPKVQVEAREDVLFLKSEFRKSVHQCLDSNRHLQRCREQSADKETDAQQHYTQLTGDIDTLISQWVDNIFQLAGPNIQVNGLEYNQAMRPNVVMDDYDESLHQETQQLQAEVEALTILVAEQRKTIPDMLETAVARQLEHRLQHLNDDLTGTNGTRNPPPVTNSQSPGSGKTASPVPERTRAEFDQALGSLLELQKVNTEHCYDAYVQRQQESFN</sequence>
<evidence type="ECO:0000313" key="2">
    <source>
        <dbReference type="EMBL" id="KAJ1985025.1"/>
    </source>
</evidence>
<evidence type="ECO:0000313" key="3">
    <source>
        <dbReference type="Proteomes" id="UP001151582"/>
    </source>
</evidence>
<dbReference type="EMBL" id="JANBQB010000006">
    <property type="protein sequence ID" value="KAJ1985025.1"/>
    <property type="molecule type" value="Genomic_DNA"/>
</dbReference>
<dbReference type="InterPro" id="IPR013950">
    <property type="entry name" value="Mis14/Nsl1"/>
</dbReference>
<dbReference type="Pfam" id="PF08641">
    <property type="entry name" value="Mis14"/>
    <property type="match status" value="1"/>
</dbReference>
<dbReference type="GO" id="GO:0000776">
    <property type="term" value="C:kinetochore"/>
    <property type="evidence" value="ECO:0007669"/>
    <property type="project" value="InterPro"/>
</dbReference>
<organism evidence="2 3">
    <name type="scientific">Dimargaris verticillata</name>
    <dbReference type="NCBI Taxonomy" id="2761393"/>
    <lineage>
        <taxon>Eukaryota</taxon>
        <taxon>Fungi</taxon>
        <taxon>Fungi incertae sedis</taxon>
        <taxon>Zoopagomycota</taxon>
        <taxon>Kickxellomycotina</taxon>
        <taxon>Dimargaritomycetes</taxon>
        <taxon>Dimargaritales</taxon>
        <taxon>Dimargaritaceae</taxon>
        <taxon>Dimargaris</taxon>
    </lineage>
</organism>
<keyword evidence="3" id="KW-1185">Reference proteome</keyword>
<dbReference type="AlphaFoldDB" id="A0A9W8BCY0"/>
<feature type="region of interest" description="Disordered" evidence="1">
    <location>
        <begin position="148"/>
        <end position="183"/>
    </location>
</feature>
<comment type="caution">
    <text evidence="2">The sequence shown here is derived from an EMBL/GenBank/DDBJ whole genome shotgun (WGS) entry which is preliminary data.</text>
</comment>
<dbReference type="GO" id="GO:0000070">
    <property type="term" value="P:mitotic sister chromatid segregation"/>
    <property type="evidence" value="ECO:0007669"/>
    <property type="project" value="InterPro"/>
</dbReference>
<evidence type="ECO:0000256" key="1">
    <source>
        <dbReference type="SAM" id="MobiDB-lite"/>
    </source>
</evidence>